<dbReference type="SUPFAM" id="SSF52833">
    <property type="entry name" value="Thioredoxin-like"/>
    <property type="match status" value="1"/>
</dbReference>
<dbReference type="PANTHER" id="PTHR10371">
    <property type="entry name" value="NADH DEHYDROGENASE UBIQUINONE FLAVOPROTEIN 2, MITOCHONDRIAL"/>
    <property type="match status" value="1"/>
</dbReference>
<comment type="similarity">
    <text evidence="1">Belongs to the complex I 24 kDa subunit family.</text>
</comment>
<dbReference type="InterPro" id="IPR036249">
    <property type="entry name" value="Thioredoxin-like_sf"/>
</dbReference>
<dbReference type="CDD" id="cd03064">
    <property type="entry name" value="TRX_Fd_NuoE"/>
    <property type="match status" value="1"/>
</dbReference>
<dbReference type="RefSeq" id="WP_062124900.1">
    <property type="nucleotide sequence ID" value="NZ_BAZW01000018.1"/>
</dbReference>
<dbReference type="PROSITE" id="PS01099">
    <property type="entry name" value="COMPLEX1_24K"/>
    <property type="match status" value="1"/>
</dbReference>
<evidence type="ECO:0000313" key="9">
    <source>
        <dbReference type="Proteomes" id="UP000032900"/>
    </source>
</evidence>
<accession>A0A0E9LY03</accession>
<proteinExistence type="inferred from homology"/>
<dbReference type="Gene3D" id="3.40.30.10">
    <property type="entry name" value="Glutaredoxin"/>
    <property type="match status" value="1"/>
</dbReference>
<sequence length="158" mass="18026">MPESQSIVHKAATKRGRKRQSLLPILQDIYEHKHVIDEEDMVEVARELDISAAHVYGTATFYSFLETRQSGQFIIRLCKTITCMMHGKNLILQELERILKIKPGQTTPDGLFTLKEANCLGQCHKGPAMLVNDTPHTELTPEKIRDIIDGYRREALKL</sequence>
<reference evidence="8 9" key="1">
    <citation type="journal article" date="2015" name="Microbes Environ.">
        <title>Distribution and evolution of nitrogen fixation genes in the phylum bacteroidetes.</title>
        <authorList>
            <person name="Inoue J."/>
            <person name="Oshima K."/>
            <person name="Suda W."/>
            <person name="Sakamoto M."/>
            <person name="Iino T."/>
            <person name="Noda S."/>
            <person name="Hongoh Y."/>
            <person name="Hattori M."/>
            <person name="Ohkuma M."/>
        </authorList>
    </citation>
    <scope>NUCLEOTIDE SEQUENCE [LARGE SCALE GENOMIC DNA]</scope>
    <source>
        <strain evidence="8">JCM 15548</strain>
    </source>
</reference>
<dbReference type="Proteomes" id="UP000032900">
    <property type="component" value="Unassembled WGS sequence"/>
</dbReference>
<dbReference type="GO" id="GO:0046872">
    <property type="term" value="F:metal ion binding"/>
    <property type="evidence" value="ECO:0007669"/>
    <property type="project" value="UniProtKB-KW"/>
</dbReference>
<feature type="binding site" evidence="7">
    <location>
        <position position="83"/>
    </location>
    <ligand>
        <name>[2Fe-2S] cluster</name>
        <dbReference type="ChEBI" id="CHEBI:190135"/>
    </ligand>
</feature>
<dbReference type="GO" id="GO:0003954">
    <property type="term" value="F:NADH dehydrogenase activity"/>
    <property type="evidence" value="ECO:0007669"/>
    <property type="project" value="TreeGrafter"/>
</dbReference>
<keyword evidence="3 7" id="KW-0479">Metal-binding</keyword>
<dbReference type="InterPro" id="IPR002023">
    <property type="entry name" value="NuoE-like"/>
</dbReference>
<evidence type="ECO:0000313" key="8">
    <source>
        <dbReference type="EMBL" id="GAO30134.1"/>
    </source>
</evidence>
<keyword evidence="8" id="KW-0830">Ubiquinone</keyword>
<comment type="caution">
    <text evidence="8">The sequence shown here is derived from an EMBL/GenBank/DDBJ whole genome shotgun (WGS) entry which is preliminary data.</text>
</comment>
<dbReference type="OrthoDB" id="9807941at2"/>
<feature type="binding site" evidence="7">
    <location>
        <position position="123"/>
    </location>
    <ligand>
        <name>[2Fe-2S] cluster</name>
        <dbReference type="ChEBI" id="CHEBI:190135"/>
    </ligand>
</feature>
<feature type="binding site" evidence="7">
    <location>
        <position position="78"/>
    </location>
    <ligand>
        <name>[2Fe-2S] cluster</name>
        <dbReference type="ChEBI" id="CHEBI:190135"/>
    </ligand>
</feature>
<feature type="binding site" evidence="7">
    <location>
        <position position="119"/>
    </location>
    <ligand>
        <name>[2Fe-2S] cluster</name>
        <dbReference type="ChEBI" id="CHEBI:190135"/>
    </ligand>
</feature>
<evidence type="ECO:0000256" key="3">
    <source>
        <dbReference type="ARBA" id="ARBA00022723"/>
    </source>
</evidence>
<evidence type="ECO:0000256" key="4">
    <source>
        <dbReference type="ARBA" id="ARBA00023004"/>
    </source>
</evidence>
<dbReference type="Gene3D" id="1.10.10.1590">
    <property type="entry name" value="NADH-quinone oxidoreductase subunit E"/>
    <property type="match status" value="1"/>
</dbReference>
<comment type="cofactor">
    <cofactor evidence="6">
        <name>[2Fe-2S] cluster</name>
        <dbReference type="ChEBI" id="CHEBI:190135"/>
    </cofactor>
</comment>
<dbReference type="InterPro" id="IPR041921">
    <property type="entry name" value="NuoE_N"/>
</dbReference>
<keyword evidence="4 7" id="KW-0408">Iron</keyword>
<organism evidence="8 9">
    <name type="scientific">Geofilum rubicundum JCM 15548</name>
    <dbReference type="NCBI Taxonomy" id="1236989"/>
    <lineage>
        <taxon>Bacteria</taxon>
        <taxon>Pseudomonadati</taxon>
        <taxon>Bacteroidota</taxon>
        <taxon>Bacteroidia</taxon>
        <taxon>Marinilabiliales</taxon>
        <taxon>Marinilabiliaceae</taxon>
        <taxon>Geofilum</taxon>
    </lineage>
</organism>
<evidence type="ECO:0000256" key="6">
    <source>
        <dbReference type="ARBA" id="ARBA00034078"/>
    </source>
</evidence>
<keyword evidence="5 7" id="KW-0411">Iron-sulfur</keyword>
<keyword evidence="2 7" id="KW-0001">2Fe-2S</keyword>
<evidence type="ECO:0000256" key="2">
    <source>
        <dbReference type="ARBA" id="ARBA00022714"/>
    </source>
</evidence>
<keyword evidence="9" id="KW-1185">Reference proteome</keyword>
<evidence type="ECO:0000256" key="5">
    <source>
        <dbReference type="ARBA" id="ARBA00023014"/>
    </source>
</evidence>
<dbReference type="Pfam" id="PF01257">
    <property type="entry name" value="2Fe-2S_thioredx"/>
    <property type="match status" value="1"/>
</dbReference>
<dbReference type="STRING" id="1236989.JCM15548_12386"/>
<dbReference type="InterPro" id="IPR042128">
    <property type="entry name" value="NuoE_dom"/>
</dbReference>
<evidence type="ECO:0000256" key="7">
    <source>
        <dbReference type="PIRSR" id="PIRSR000216-1"/>
    </source>
</evidence>
<dbReference type="GO" id="GO:0051537">
    <property type="term" value="F:2 iron, 2 sulfur cluster binding"/>
    <property type="evidence" value="ECO:0007669"/>
    <property type="project" value="UniProtKB-KW"/>
</dbReference>
<dbReference type="EMBL" id="BAZW01000018">
    <property type="protein sequence ID" value="GAO30134.1"/>
    <property type="molecule type" value="Genomic_DNA"/>
</dbReference>
<name>A0A0E9LY03_9BACT</name>
<dbReference type="PANTHER" id="PTHR10371:SF3">
    <property type="entry name" value="NADH DEHYDROGENASE [UBIQUINONE] FLAVOPROTEIN 2, MITOCHONDRIAL"/>
    <property type="match status" value="1"/>
</dbReference>
<gene>
    <name evidence="8" type="ORF">JCM15548_12386</name>
</gene>
<dbReference type="PIRSF" id="PIRSF000216">
    <property type="entry name" value="NADH_DH_24kDa"/>
    <property type="match status" value="1"/>
</dbReference>
<protein>
    <submittedName>
        <fullName evidence="8">NADH-ubiquinone oxidoreductase chain E</fullName>
    </submittedName>
</protein>
<dbReference type="AlphaFoldDB" id="A0A0E9LY03"/>
<evidence type="ECO:0000256" key="1">
    <source>
        <dbReference type="ARBA" id="ARBA00010643"/>
    </source>
</evidence>
<comment type="cofactor">
    <cofactor evidence="7">
        <name>[2Fe-2S] cluster</name>
        <dbReference type="ChEBI" id="CHEBI:190135"/>
    </cofactor>
    <text evidence="7">Binds 1 [2Fe-2S] cluster.</text>
</comment>